<evidence type="ECO:0008006" key="3">
    <source>
        <dbReference type="Google" id="ProtNLM"/>
    </source>
</evidence>
<evidence type="ECO:0000313" key="1">
    <source>
        <dbReference type="EMBL" id="AEB41206.1"/>
    </source>
</evidence>
<name>A0AA34RCK3_CHLPE</name>
<protein>
    <recommendedName>
        <fullName evidence="3">Effector from type III secretion system family protein</fullName>
    </recommendedName>
</protein>
<dbReference type="KEGG" id="cpm:G5S_0189"/>
<gene>
    <name evidence="1" type="ordered locus">G5S_0189</name>
</gene>
<dbReference type="RefSeq" id="WP_013712284.1">
    <property type="nucleotide sequence ID" value="NC_015408.1"/>
</dbReference>
<reference evidence="1 2" key="1">
    <citation type="journal article" date="2011" name="J. Bacteriol.">
        <title>Genome sequence of the obligate intracellular animal pathogen Chlamydia pecorum E58.</title>
        <authorList>
            <person name="Mojica S."/>
            <person name="Huot Creasy H."/>
            <person name="Daugherty S."/>
            <person name="Read T.D."/>
            <person name="Kim T."/>
            <person name="Kaltenboeck B."/>
            <person name="Bavoil P."/>
            <person name="Myers G.S."/>
        </authorList>
    </citation>
    <scope>NUCLEOTIDE SEQUENCE [LARGE SCALE GENOMIC DNA]</scope>
    <source>
        <strain evidence="1 2">E58</strain>
    </source>
</reference>
<dbReference type="Proteomes" id="UP000008305">
    <property type="component" value="Chromosome"/>
</dbReference>
<evidence type="ECO:0000313" key="2">
    <source>
        <dbReference type="Proteomes" id="UP000008305"/>
    </source>
</evidence>
<dbReference type="InterPro" id="IPR007606">
    <property type="entry name" value="T3SS_effector"/>
</dbReference>
<organism evidence="1 2">
    <name type="scientific">Chlamydia pecorum (strain ATCC VR-628 / DSM 29919 / E58)</name>
    <name type="common">Chlamydophila pecorum</name>
    <dbReference type="NCBI Taxonomy" id="331635"/>
    <lineage>
        <taxon>Bacteria</taxon>
        <taxon>Pseudomonadati</taxon>
        <taxon>Chlamydiota</taxon>
        <taxon>Chlamydiia</taxon>
        <taxon>Chlamydiales</taxon>
        <taxon>Chlamydiaceae</taxon>
        <taxon>Chlamydia/Chlamydophila group</taxon>
        <taxon>Chlamydia</taxon>
    </lineage>
</organism>
<proteinExistence type="predicted"/>
<accession>A0AA34RCK3</accession>
<keyword evidence="2" id="KW-1185">Reference proteome</keyword>
<sequence length="389" mass="43478">MINKIQHEQYCHGLGEQQSSLNMRESSTALALEFVDAHELAQHLQEFKDLLKKVQKLGLGEEFVSSMNRSALHAGVELAMFQAVINEQNNREIRKNNDKVFQKNLKKVSPQALTTAPEMNPVEGSVVNKMPFQSAFAYILLDKYIPSQEAALYALGQELNLAGYAQTTFSPLLEIVKNFNSAPINYNLGSYISQTNDTANFKYGYEMVLSRYDEERASLRNDIKSTEQAKALLAKIKTNVSMHSSLTEAQKTQLTEIADNYLNSLDLIEEQLKSLMLNLNSIIFTRGVDDFSPSYKVVGADFSILGLQNTERVVVDGDINIETATTSGGLLNFFNTLLADVQNYGDLAQTQQMMLDLQLKAMLQQWSLVSSSLRLLDGVYRTLISGVKS</sequence>
<dbReference type="AlphaFoldDB" id="A0AA34RCK3"/>
<dbReference type="Pfam" id="PF04518">
    <property type="entry name" value="Effector_1"/>
    <property type="match status" value="1"/>
</dbReference>
<dbReference type="EMBL" id="CP002608">
    <property type="protein sequence ID" value="AEB41206.1"/>
    <property type="molecule type" value="Genomic_DNA"/>
</dbReference>